<dbReference type="InterPro" id="IPR027417">
    <property type="entry name" value="P-loop_NTPase"/>
</dbReference>
<feature type="region of interest" description="Disordered" evidence="8">
    <location>
        <begin position="974"/>
        <end position="1025"/>
    </location>
</feature>
<keyword evidence="11" id="KW-1185">Reference proteome</keyword>
<keyword evidence="5 7" id="KW-0175">Coiled coil</keyword>
<feature type="coiled-coil region" evidence="7">
    <location>
        <begin position="559"/>
        <end position="613"/>
    </location>
</feature>
<keyword evidence="6" id="KW-0505">Motor protein</keyword>
<feature type="compositionally biased region" description="Polar residues" evidence="8">
    <location>
        <begin position="1132"/>
        <end position="1167"/>
    </location>
</feature>
<accession>A0AAD9CZ76</accession>
<comment type="caution">
    <text evidence="10">The sequence shown here is derived from an EMBL/GenBank/DDBJ whole genome shotgun (WGS) entry which is preliminary data.</text>
</comment>
<feature type="coiled-coil region" evidence="7">
    <location>
        <begin position="650"/>
        <end position="726"/>
    </location>
</feature>
<evidence type="ECO:0000256" key="7">
    <source>
        <dbReference type="SAM" id="Coils"/>
    </source>
</evidence>
<dbReference type="GO" id="GO:0003777">
    <property type="term" value="F:microtubule motor activity"/>
    <property type="evidence" value="ECO:0007669"/>
    <property type="project" value="InterPro"/>
</dbReference>
<feature type="region of interest" description="Disordered" evidence="8">
    <location>
        <begin position="55"/>
        <end position="118"/>
    </location>
</feature>
<dbReference type="InterPro" id="IPR019821">
    <property type="entry name" value="Kinesin_motor_CS"/>
</dbReference>
<feature type="compositionally biased region" description="Low complexity" evidence="8">
    <location>
        <begin position="999"/>
        <end position="1019"/>
    </location>
</feature>
<feature type="region of interest" description="Disordered" evidence="8">
    <location>
        <begin position="1238"/>
        <end position="1290"/>
    </location>
</feature>
<feature type="region of interest" description="Disordered" evidence="8">
    <location>
        <begin position="1488"/>
        <end position="1551"/>
    </location>
</feature>
<dbReference type="EMBL" id="JAODAN010000005">
    <property type="protein sequence ID" value="KAK1924157.1"/>
    <property type="molecule type" value="Genomic_DNA"/>
</dbReference>
<dbReference type="SUPFAM" id="SSF52540">
    <property type="entry name" value="P-loop containing nucleoside triphosphate hydrolases"/>
    <property type="match status" value="1"/>
</dbReference>
<evidence type="ECO:0000256" key="8">
    <source>
        <dbReference type="SAM" id="MobiDB-lite"/>
    </source>
</evidence>
<dbReference type="InterPro" id="IPR036961">
    <property type="entry name" value="Kinesin_motor_dom_sf"/>
</dbReference>
<dbReference type="PRINTS" id="PR00380">
    <property type="entry name" value="KINESINHEAVY"/>
</dbReference>
<dbReference type="Gene3D" id="3.40.850.10">
    <property type="entry name" value="Kinesin motor domain"/>
    <property type="match status" value="1"/>
</dbReference>
<protein>
    <recommendedName>
        <fullName evidence="9">Kinesin motor domain-containing protein</fullName>
    </recommendedName>
</protein>
<organism evidence="10 11">
    <name type="scientific">Papiliotrema laurentii</name>
    <name type="common">Cryptococcus laurentii</name>
    <dbReference type="NCBI Taxonomy" id="5418"/>
    <lineage>
        <taxon>Eukaryota</taxon>
        <taxon>Fungi</taxon>
        <taxon>Dikarya</taxon>
        <taxon>Basidiomycota</taxon>
        <taxon>Agaricomycotina</taxon>
        <taxon>Tremellomycetes</taxon>
        <taxon>Tremellales</taxon>
        <taxon>Rhynchogastremaceae</taxon>
        <taxon>Papiliotrema</taxon>
    </lineage>
</organism>
<evidence type="ECO:0000259" key="9">
    <source>
        <dbReference type="PROSITE" id="PS50067"/>
    </source>
</evidence>
<dbReference type="PANTHER" id="PTHR47969">
    <property type="entry name" value="CHROMOSOME-ASSOCIATED KINESIN KIF4A-RELATED"/>
    <property type="match status" value="1"/>
</dbReference>
<comment type="similarity">
    <text evidence="6">Belongs to the TRAFAC class myosin-kinesin ATPase superfamily. Kinesin family.</text>
</comment>
<feature type="region of interest" description="Disordered" evidence="8">
    <location>
        <begin position="393"/>
        <end position="428"/>
    </location>
</feature>
<keyword evidence="2" id="KW-0963">Cytoplasm</keyword>
<dbReference type="GO" id="GO:0005737">
    <property type="term" value="C:cytoplasm"/>
    <property type="evidence" value="ECO:0007669"/>
    <property type="project" value="UniProtKB-SubCell"/>
</dbReference>
<keyword evidence="4 6" id="KW-0067">ATP-binding</keyword>
<evidence type="ECO:0000313" key="10">
    <source>
        <dbReference type="EMBL" id="KAK1924157.1"/>
    </source>
</evidence>
<evidence type="ECO:0000256" key="5">
    <source>
        <dbReference type="ARBA" id="ARBA00023054"/>
    </source>
</evidence>
<evidence type="ECO:0000313" key="11">
    <source>
        <dbReference type="Proteomes" id="UP001182556"/>
    </source>
</evidence>
<feature type="compositionally biased region" description="Low complexity" evidence="8">
    <location>
        <begin position="1268"/>
        <end position="1288"/>
    </location>
</feature>
<feature type="coiled-coil region" evidence="7">
    <location>
        <begin position="1375"/>
        <end position="1488"/>
    </location>
</feature>
<feature type="domain" description="Kinesin motor" evidence="9">
    <location>
        <begin position="121"/>
        <end position="543"/>
    </location>
</feature>
<dbReference type="GO" id="GO:0005524">
    <property type="term" value="F:ATP binding"/>
    <property type="evidence" value="ECO:0007669"/>
    <property type="project" value="UniProtKB-UniRule"/>
</dbReference>
<feature type="coiled-coil region" evidence="7">
    <location>
        <begin position="924"/>
        <end position="965"/>
    </location>
</feature>
<dbReference type="InterPro" id="IPR027640">
    <property type="entry name" value="Kinesin-like_fam"/>
</dbReference>
<evidence type="ECO:0000256" key="6">
    <source>
        <dbReference type="PROSITE-ProRule" id="PRU00283"/>
    </source>
</evidence>
<dbReference type="PANTHER" id="PTHR47969:SF15">
    <property type="entry name" value="CHROMOSOME-ASSOCIATED KINESIN KIF4A-RELATED"/>
    <property type="match status" value="1"/>
</dbReference>
<dbReference type="PROSITE" id="PS50067">
    <property type="entry name" value="KINESIN_MOTOR_2"/>
    <property type="match status" value="1"/>
</dbReference>
<proteinExistence type="inferred from homology"/>
<dbReference type="GO" id="GO:0051231">
    <property type="term" value="P:spindle elongation"/>
    <property type="evidence" value="ECO:0007669"/>
    <property type="project" value="TreeGrafter"/>
</dbReference>
<feature type="coiled-coil region" evidence="7">
    <location>
        <begin position="1589"/>
        <end position="1693"/>
    </location>
</feature>
<dbReference type="GO" id="GO:0007018">
    <property type="term" value="P:microtubule-based movement"/>
    <property type="evidence" value="ECO:0007669"/>
    <property type="project" value="InterPro"/>
</dbReference>
<dbReference type="GO" id="GO:0008017">
    <property type="term" value="F:microtubule binding"/>
    <property type="evidence" value="ECO:0007669"/>
    <property type="project" value="InterPro"/>
</dbReference>
<gene>
    <name evidence="10" type="ORF">DB88DRAFT_472718</name>
</gene>
<feature type="compositionally biased region" description="Polar residues" evidence="8">
    <location>
        <begin position="55"/>
        <end position="64"/>
    </location>
</feature>
<keyword evidence="3 6" id="KW-0547">Nucleotide-binding</keyword>
<dbReference type="Pfam" id="PF00225">
    <property type="entry name" value="Kinesin"/>
    <property type="match status" value="2"/>
</dbReference>
<reference evidence="10" key="1">
    <citation type="submission" date="2023-02" db="EMBL/GenBank/DDBJ databases">
        <title>Identification and recombinant expression of a fungal hydrolase from Papiliotrema laurentii that hydrolyzes apple cutin and clears colloidal polyester polyurethane.</title>
        <authorList>
            <consortium name="DOE Joint Genome Institute"/>
            <person name="Roman V.A."/>
            <person name="Bojanowski C."/>
            <person name="Crable B.R."/>
            <person name="Wagner D.N."/>
            <person name="Hung C.S."/>
            <person name="Nadeau L.J."/>
            <person name="Schratz L."/>
            <person name="Haridas S."/>
            <person name="Pangilinan J."/>
            <person name="Lipzen A."/>
            <person name="Na H."/>
            <person name="Yan M."/>
            <person name="Ng V."/>
            <person name="Grigoriev I.V."/>
            <person name="Spatafora J.W."/>
            <person name="Barlow D."/>
            <person name="Biffinger J."/>
            <person name="Kelley-Loughnane N."/>
            <person name="Varaljay V.A."/>
            <person name="Crookes-Goodson W.J."/>
        </authorList>
    </citation>
    <scope>NUCLEOTIDE SEQUENCE</scope>
    <source>
        <strain evidence="10">5307AH</strain>
    </source>
</reference>
<dbReference type="GO" id="GO:0005875">
    <property type="term" value="C:microtubule associated complex"/>
    <property type="evidence" value="ECO:0007669"/>
    <property type="project" value="TreeGrafter"/>
</dbReference>
<feature type="compositionally biased region" description="Polar residues" evidence="8">
    <location>
        <begin position="398"/>
        <end position="408"/>
    </location>
</feature>
<feature type="region of interest" description="Disordered" evidence="8">
    <location>
        <begin position="1131"/>
        <end position="1167"/>
    </location>
</feature>
<feature type="compositionally biased region" description="Polar residues" evidence="8">
    <location>
        <begin position="85"/>
        <end position="99"/>
    </location>
</feature>
<evidence type="ECO:0000256" key="1">
    <source>
        <dbReference type="ARBA" id="ARBA00004496"/>
    </source>
</evidence>
<feature type="binding site" evidence="6">
    <location>
        <begin position="221"/>
        <end position="228"/>
    </location>
    <ligand>
        <name>ATP</name>
        <dbReference type="ChEBI" id="CHEBI:30616"/>
    </ligand>
</feature>
<dbReference type="Proteomes" id="UP001182556">
    <property type="component" value="Unassembled WGS sequence"/>
</dbReference>
<dbReference type="SMART" id="SM00129">
    <property type="entry name" value="KISc"/>
    <property type="match status" value="1"/>
</dbReference>
<dbReference type="InterPro" id="IPR001752">
    <property type="entry name" value="Kinesin_motor_dom"/>
</dbReference>
<name>A0AAD9CZ76_PAPLA</name>
<evidence type="ECO:0000256" key="3">
    <source>
        <dbReference type="ARBA" id="ARBA00022741"/>
    </source>
</evidence>
<evidence type="ECO:0000256" key="2">
    <source>
        <dbReference type="ARBA" id="ARBA00022490"/>
    </source>
</evidence>
<dbReference type="PROSITE" id="PS00411">
    <property type="entry name" value="KINESIN_MOTOR_1"/>
    <property type="match status" value="1"/>
</dbReference>
<feature type="compositionally biased region" description="Low complexity" evidence="8">
    <location>
        <begin position="1527"/>
        <end position="1547"/>
    </location>
</feature>
<feature type="coiled-coil region" evidence="7">
    <location>
        <begin position="783"/>
        <end position="871"/>
    </location>
</feature>
<dbReference type="GO" id="GO:0007052">
    <property type="term" value="P:mitotic spindle organization"/>
    <property type="evidence" value="ECO:0007669"/>
    <property type="project" value="TreeGrafter"/>
</dbReference>
<feature type="compositionally biased region" description="Pro residues" evidence="8">
    <location>
        <begin position="1495"/>
        <end position="1511"/>
    </location>
</feature>
<sequence>MPLKYLADHALPQITLSPCRSSASLTFLASSHRVQDASQSCSIDHATSFLETTVNPTEPQSLSNVEMLGPRRSSVASPVPPLTPGSPSSITRPQSVTSNHRPRLSSDAMSQRGSPEPDIRNVRVVLRVRPGDPDDPSIPPRFNHTLVHPLSPTEVRVDVDPVALIGAGASSHASSSKRHPTFTFDTVLGEASTQVDLYDATAKDTVDEFLKGHNVTFLAYGQTSSGKSYSMGTTGEDADYTGADLNPRTGLIPRTVQTIFEKAENLRLASGPGASWECRLSFLELYNEEIIDLLSGTGVAISIREERDGRIIWSGVREVKVRNLAEVMQYLYEGSARRKTGETGMNATSSRSHAIFSLTMVQKRRNTPLPSSLAEVSTPTRQLRRPNSMIGMAAARSPTPSGSRSNIPPSAFPKPTSSIPRPSSFVGPSPSEGDFIVVTSKFNMVDLAGSERLKRTAAQGERMKEGISINSGLLALGNVISTLSDPVKARGHIPYRDSKLTRMLQDSIGGNALTTMIACVSPIEYNINETINTIKYASRARNIKNAAKINAVEAGWDDVEHLQALVTKLRKQLGSIEAEGVKRPSRQTDDGASEKLLQRLAELQREHTELYDRYLAKCGENMRLTSELKNAKPGDGDVMANFNETVEPVILEYEKVVGALNKQLDELRAELTNISDLYEEQGRQLVELQDQQSSNETYVDEFRARLAKLTERNTASEVYIQDLEAKLKSHTDTVDLEGDTTVDLRKEIAKLKESHLRLNQHTSEIEARLAKSDTRSSALLAQIERHEKDAVDREQAYRDLERHAALLDTSKENKLLLEELVEKDKRISSLERQIEEQSNAQEDRERLLKTVAEEKAIQLELQSKLASLQEKSSSFGASSREPSVISFEDEKEGAPHSSPLHPVKVLTAHDVQGSSRGLSSDAHVARLELELQELATKCAQAESRYAEAELQIAELTTQLSEAKLIHAELDDVLPESELSPSTEARDDISESDSLSVQTPRESSPSSSPIRPSSARRGSSAGTTLNSALAVKHRDFRVGRGFGELQRVRPQSLSQELSSAQLLDSPPVSWNGPSALRLTTSPSRQSLPAMQKSLRSSQSLEAELRFVHEVVEKRDEELKDRETYIRQLEETLRQQSSHMTPSQQPSALCLRTTGSSPEATTPQVSGLSPSLAERFNDLQSSLAVFEGDSLPDAKAQVRIDTLLREMAVKESSQRAMIEQQFVQIADLQKANNKLREELAEHSTSPLIVRDDEGADGPVTPIKPPKRSVLPRSASQSSPLSPHSPLASPANEVHRLREEHAEEMQSLLKAQAEAMEIVQRDHKAVIEQQKSALMAMNAEHDAKIKAQRDDHEKAIDELQSGHEEILSQMQSSHRLAIEELEASHRAAINELQQAHDEAIAALSKEQELLIAELEKELSANEEQRRQLKMKADQAAFEISKVRDEAAIQRNNAVKQLADLQKVNTRMEKAKEELEAENNDLSRRIAELDIRSSRKASPMPPPGPPPKAPLPPLPSQLASPLVKELSSDGTLSSSTHQSTTSTGSTAPTTAHDGGVVAGQMSESVAQVVEKALAERDAALASKQMLLADLEKTQELETKVVEERVRADNLTRDLHDARKTNSKLRAHLEDARQESKRLVEACREHMEELNDRRQTMANMSRESGQQRDSLLAATAQVAALKAQLDRAVEQKVNKKLNNRLKCF</sequence>
<comment type="subcellular location">
    <subcellularLocation>
        <location evidence="1">Cytoplasm</location>
    </subcellularLocation>
</comment>
<evidence type="ECO:0000256" key="4">
    <source>
        <dbReference type="ARBA" id="ARBA00022840"/>
    </source>
</evidence>